<dbReference type="InterPro" id="IPR000847">
    <property type="entry name" value="LysR_HTH_N"/>
</dbReference>
<dbReference type="InterPro" id="IPR036390">
    <property type="entry name" value="WH_DNA-bd_sf"/>
</dbReference>
<dbReference type="GO" id="GO:0003700">
    <property type="term" value="F:DNA-binding transcription factor activity"/>
    <property type="evidence" value="ECO:0007669"/>
    <property type="project" value="InterPro"/>
</dbReference>
<dbReference type="PANTHER" id="PTHR30432">
    <property type="entry name" value="TRANSCRIPTIONAL REGULATOR MODE"/>
    <property type="match status" value="1"/>
</dbReference>
<dbReference type="SUPFAM" id="SSF46785">
    <property type="entry name" value="Winged helix' DNA-binding domain"/>
    <property type="match status" value="1"/>
</dbReference>
<evidence type="ECO:0000313" key="3">
    <source>
        <dbReference type="Proteomes" id="UP000198718"/>
    </source>
</evidence>
<protein>
    <submittedName>
        <fullName evidence="2">Molybdate transport system regulatory protein</fullName>
    </submittedName>
</protein>
<dbReference type="InterPro" id="IPR051815">
    <property type="entry name" value="Molybdate_resp_trans_reg"/>
</dbReference>
<dbReference type="Pfam" id="PF00126">
    <property type="entry name" value="HTH_1"/>
    <property type="match status" value="1"/>
</dbReference>
<gene>
    <name evidence="2" type="ORF">SAMN05660472_00926</name>
</gene>
<proteinExistence type="predicted"/>
<evidence type="ECO:0000313" key="2">
    <source>
        <dbReference type="EMBL" id="SDK16997.1"/>
    </source>
</evidence>
<accession>A0A1G8ZPP1</accession>
<sequence>MEYKFRIWLTQNNNKVFGEGPLKLLKKIEELGSLRQAAISMEMSYSKAWKIIKNIEEELQIPILERHIGGKKGGGSTITKEARDFIHKYEVLKSKIETMIQKEIQSFLKD</sequence>
<dbReference type="InterPro" id="IPR036388">
    <property type="entry name" value="WH-like_DNA-bd_sf"/>
</dbReference>
<keyword evidence="3" id="KW-1185">Reference proteome</keyword>
<dbReference type="EMBL" id="FNFP01000001">
    <property type="protein sequence ID" value="SDK16997.1"/>
    <property type="molecule type" value="Genomic_DNA"/>
</dbReference>
<dbReference type="OrthoDB" id="285216at2"/>
<dbReference type="AlphaFoldDB" id="A0A1G8ZPP1"/>
<dbReference type="STRING" id="393762.SAMN05660472_00926"/>
<dbReference type="PANTHER" id="PTHR30432:SF1">
    <property type="entry name" value="DNA-BINDING TRANSCRIPTIONAL DUAL REGULATOR MODE"/>
    <property type="match status" value="1"/>
</dbReference>
<evidence type="ECO:0000259" key="1">
    <source>
        <dbReference type="Pfam" id="PF00126"/>
    </source>
</evidence>
<reference evidence="2 3" key="1">
    <citation type="submission" date="2016-10" db="EMBL/GenBank/DDBJ databases">
        <authorList>
            <person name="de Groot N.N."/>
        </authorList>
    </citation>
    <scope>NUCLEOTIDE SEQUENCE [LARGE SCALE GENOMIC DNA]</scope>
    <source>
        <strain evidence="2 3">DSM 18346</strain>
    </source>
</reference>
<organism evidence="2 3">
    <name type="scientific">Natronincola ferrireducens</name>
    <dbReference type="NCBI Taxonomy" id="393762"/>
    <lineage>
        <taxon>Bacteria</taxon>
        <taxon>Bacillati</taxon>
        <taxon>Bacillota</taxon>
        <taxon>Clostridia</taxon>
        <taxon>Peptostreptococcales</taxon>
        <taxon>Natronincolaceae</taxon>
        <taxon>Natronincola</taxon>
    </lineage>
</organism>
<feature type="domain" description="HTH lysR-type" evidence="1">
    <location>
        <begin position="22"/>
        <end position="68"/>
    </location>
</feature>
<name>A0A1G8ZPP1_9FIRM</name>
<dbReference type="Gene3D" id="1.10.10.10">
    <property type="entry name" value="Winged helix-like DNA-binding domain superfamily/Winged helix DNA-binding domain"/>
    <property type="match status" value="1"/>
</dbReference>
<dbReference type="RefSeq" id="WP_090550910.1">
    <property type="nucleotide sequence ID" value="NZ_FNFP01000001.1"/>
</dbReference>
<dbReference type="Proteomes" id="UP000198718">
    <property type="component" value="Unassembled WGS sequence"/>
</dbReference>